<reference evidence="2" key="1">
    <citation type="journal article" date="2023" name="Nat. Plants">
        <title>Single-cell RNA sequencing provides a high-resolution roadmap for understanding the multicellular compartmentation of specialized metabolism.</title>
        <authorList>
            <person name="Sun S."/>
            <person name="Shen X."/>
            <person name="Li Y."/>
            <person name="Li Y."/>
            <person name="Wang S."/>
            <person name="Li R."/>
            <person name="Zhang H."/>
            <person name="Shen G."/>
            <person name="Guo B."/>
            <person name="Wei J."/>
            <person name="Xu J."/>
            <person name="St-Pierre B."/>
            <person name="Chen S."/>
            <person name="Sun C."/>
        </authorList>
    </citation>
    <scope>NUCLEOTIDE SEQUENCE [LARGE SCALE GENOMIC DNA]</scope>
</reference>
<proteinExistence type="predicted"/>
<accession>A0ACC0CBX9</accession>
<evidence type="ECO:0000313" key="2">
    <source>
        <dbReference type="Proteomes" id="UP001060085"/>
    </source>
</evidence>
<protein>
    <submittedName>
        <fullName evidence="1">Uncharacterized protein</fullName>
    </submittedName>
</protein>
<sequence length="101" mass="12402">MENNRNLDHHIYKKISFFTPYLCLDYFLMETKFNSFALIFYRISLEHSCTWTSMLGTYFEMSKVNPLAFEKSILRKEVFEQVCKDFVVEHLYYHIPFNDWF</sequence>
<gene>
    <name evidence="1" type="ORF">M9H77_03501</name>
</gene>
<dbReference type="Proteomes" id="UP001060085">
    <property type="component" value="Linkage Group LG01"/>
</dbReference>
<evidence type="ECO:0000313" key="1">
    <source>
        <dbReference type="EMBL" id="KAI5682273.1"/>
    </source>
</evidence>
<name>A0ACC0CBX9_CATRO</name>
<comment type="caution">
    <text evidence="1">The sequence shown here is derived from an EMBL/GenBank/DDBJ whole genome shotgun (WGS) entry which is preliminary data.</text>
</comment>
<dbReference type="EMBL" id="CM044701">
    <property type="protein sequence ID" value="KAI5682273.1"/>
    <property type="molecule type" value="Genomic_DNA"/>
</dbReference>
<organism evidence="1 2">
    <name type="scientific">Catharanthus roseus</name>
    <name type="common">Madagascar periwinkle</name>
    <name type="synonym">Vinca rosea</name>
    <dbReference type="NCBI Taxonomy" id="4058"/>
    <lineage>
        <taxon>Eukaryota</taxon>
        <taxon>Viridiplantae</taxon>
        <taxon>Streptophyta</taxon>
        <taxon>Embryophyta</taxon>
        <taxon>Tracheophyta</taxon>
        <taxon>Spermatophyta</taxon>
        <taxon>Magnoliopsida</taxon>
        <taxon>eudicotyledons</taxon>
        <taxon>Gunneridae</taxon>
        <taxon>Pentapetalae</taxon>
        <taxon>asterids</taxon>
        <taxon>lamiids</taxon>
        <taxon>Gentianales</taxon>
        <taxon>Apocynaceae</taxon>
        <taxon>Rauvolfioideae</taxon>
        <taxon>Vinceae</taxon>
        <taxon>Catharanthinae</taxon>
        <taxon>Catharanthus</taxon>
    </lineage>
</organism>
<keyword evidence="2" id="KW-1185">Reference proteome</keyword>